<reference evidence="2" key="1">
    <citation type="journal article" date="2019" name="Environ. Microbiol.">
        <title>Fungal ecological strategies reflected in gene transcription - a case study of two litter decomposers.</title>
        <authorList>
            <person name="Barbi F."/>
            <person name="Kohler A."/>
            <person name="Barry K."/>
            <person name="Baskaran P."/>
            <person name="Daum C."/>
            <person name="Fauchery L."/>
            <person name="Ihrmark K."/>
            <person name="Kuo A."/>
            <person name="LaButti K."/>
            <person name="Lipzen A."/>
            <person name="Morin E."/>
            <person name="Grigoriev I.V."/>
            <person name="Henrissat B."/>
            <person name="Lindahl B."/>
            <person name="Martin F."/>
        </authorList>
    </citation>
    <scope>NUCLEOTIDE SEQUENCE</scope>
    <source>
        <strain evidence="2">JB14</strain>
    </source>
</reference>
<dbReference type="Pfam" id="PF12937">
    <property type="entry name" value="F-box-like"/>
    <property type="match status" value="1"/>
</dbReference>
<gene>
    <name evidence="2" type="ORF">BT96DRAFT_924229</name>
</gene>
<keyword evidence="3" id="KW-1185">Reference proteome</keyword>
<feature type="domain" description="F-box" evidence="1">
    <location>
        <begin position="96"/>
        <end position="168"/>
    </location>
</feature>
<sequence length="492" mass="56012">MSAERKNLCSLCKKSVLIPRIDIDSSDLYTRLRSESGPSVFERQDIEDLLLLCDRDDDDYEIELAHLKSRILFIGQQQNRLAYHKEKLRSLSSPIRKLPNEILRLIFDYACQSESNLLQEFPWSLESEDPPTTVSSPITFLPALSISATCSRWRTVATSTPSLWSRLKLEISSCRNSPKSATGFTDALELYLRRSKECSLDIDLYVAGDDDSDDSPLALTLLIQQSIRWKSLQFGGSSFIDSHIRQGTEFPLLERIEIEPQFEDGERLSIFQNAPMLSQVNIDYLGLDKIIDLSPNLTSLTLWEHLDYRTDLVSPARIVNPLSDLTIHVRNAGTGSGLLEQISFFLHASIISFHGICISHPDLISSLYLMPLLQELIISNGSVPEDRNPITTEFIASLDISRQHKSRFPLVPRLRRIFLKFKGINFDDAAFISMVSSRWIPDSDYAAKINVYCLRSVVLKFLSRKVDETVYKPLRYFDRMGMMVVVTGTEDE</sequence>
<dbReference type="AlphaFoldDB" id="A0A6A4H7N3"/>
<name>A0A6A4H7N3_9AGAR</name>
<evidence type="ECO:0000313" key="3">
    <source>
        <dbReference type="Proteomes" id="UP000799118"/>
    </source>
</evidence>
<accession>A0A6A4H7N3</accession>
<protein>
    <recommendedName>
        <fullName evidence="1">F-box domain-containing protein</fullName>
    </recommendedName>
</protein>
<dbReference type="OrthoDB" id="3069821at2759"/>
<dbReference type="EMBL" id="ML769579">
    <property type="protein sequence ID" value="KAE9393187.1"/>
    <property type="molecule type" value="Genomic_DNA"/>
</dbReference>
<evidence type="ECO:0000313" key="2">
    <source>
        <dbReference type="EMBL" id="KAE9393187.1"/>
    </source>
</evidence>
<dbReference type="InterPro" id="IPR001810">
    <property type="entry name" value="F-box_dom"/>
</dbReference>
<organism evidence="2 3">
    <name type="scientific">Gymnopus androsaceus JB14</name>
    <dbReference type="NCBI Taxonomy" id="1447944"/>
    <lineage>
        <taxon>Eukaryota</taxon>
        <taxon>Fungi</taxon>
        <taxon>Dikarya</taxon>
        <taxon>Basidiomycota</taxon>
        <taxon>Agaricomycotina</taxon>
        <taxon>Agaricomycetes</taxon>
        <taxon>Agaricomycetidae</taxon>
        <taxon>Agaricales</taxon>
        <taxon>Marasmiineae</taxon>
        <taxon>Omphalotaceae</taxon>
        <taxon>Gymnopus</taxon>
    </lineage>
</organism>
<proteinExistence type="predicted"/>
<evidence type="ECO:0000259" key="1">
    <source>
        <dbReference type="Pfam" id="PF12937"/>
    </source>
</evidence>
<dbReference type="Gene3D" id="1.20.1280.50">
    <property type="match status" value="1"/>
</dbReference>
<dbReference type="Proteomes" id="UP000799118">
    <property type="component" value="Unassembled WGS sequence"/>
</dbReference>